<dbReference type="SUPFAM" id="SSF52833">
    <property type="entry name" value="Thioredoxin-like"/>
    <property type="match status" value="1"/>
</dbReference>
<evidence type="ECO:0000313" key="2">
    <source>
        <dbReference type="Proteomes" id="UP000500857"/>
    </source>
</evidence>
<name>A0A6H1U076_9CYAN</name>
<dbReference type="PANTHER" id="PTHR47682:SF1">
    <property type="entry name" value="TETRATRICOPEPTIDE REPEAT (TPR)-CONTAINING PROTEIN"/>
    <property type="match status" value="1"/>
</dbReference>
<dbReference type="EMBL" id="CP051167">
    <property type="protein sequence ID" value="QIZ71423.1"/>
    <property type="molecule type" value="Genomic_DNA"/>
</dbReference>
<sequence length="107" mass="12130">MFMDKQPPKSPKYRAISICQHDSCRRNGSAAVLKAFETADLPEGVTVNPSGCLGQCSCGPTVKVNPDNVWYCRIKPEQIERIVTEHLQGEEPVEEWLNPRMHMRFSI</sequence>
<dbReference type="AlphaFoldDB" id="A0A6H1U076"/>
<proteinExistence type="predicted"/>
<organism evidence="1 2">
    <name type="scientific">Oxynema aestuarii AP17</name>
    <dbReference type="NCBI Taxonomy" id="2064643"/>
    <lineage>
        <taxon>Bacteria</taxon>
        <taxon>Bacillati</taxon>
        <taxon>Cyanobacteriota</taxon>
        <taxon>Cyanophyceae</taxon>
        <taxon>Oscillatoriophycideae</taxon>
        <taxon>Oscillatoriales</taxon>
        <taxon>Oscillatoriaceae</taxon>
        <taxon>Oxynema</taxon>
        <taxon>Oxynema aestuarii</taxon>
    </lineage>
</organism>
<dbReference type="PANTHER" id="PTHR47682">
    <property type="entry name" value="TETRATRICOPEPTIDE REPEAT (TPR)-CONTAINING PROTEIN"/>
    <property type="match status" value="1"/>
</dbReference>
<reference evidence="1 2" key="1">
    <citation type="submission" date="2020-04" db="EMBL/GenBank/DDBJ databases">
        <authorList>
            <person name="Basu S."/>
            <person name="Maruthanayagam V."/>
            <person name="Chakraborty S."/>
            <person name="Pramanik A."/>
            <person name="Mukherjee J."/>
            <person name="Brink B."/>
        </authorList>
    </citation>
    <scope>NUCLEOTIDE SEQUENCE [LARGE SCALE GENOMIC DNA]</scope>
    <source>
        <strain evidence="1 2">AP17</strain>
    </source>
</reference>
<dbReference type="Gene3D" id="3.40.30.10">
    <property type="entry name" value="Glutaredoxin"/>
    <property type="match status" value="1"/>
</dbReference>
<dbReference type="InterPro" id="IPR036249">
    <property type="entry name" value="Thioredoxin-like_sf"/>
</dbReference>
<dbReference type="Pfam" id="PF01257">
    <property type="entry name" value="2Fe-2S_thioredx"/>
    <property type="match status" value="1"/>
</dbReference>
<dbReference type="CDD" id="cd02980">
    <property type="entry name" value="TRX_Fd_family"/>
    <property type="match status" value="1"/>
</dbReference>
<evidence type="ECO:0000313" key="1">
    <source>
        <dbReference type="EMBL" id="QIZ71423.1"/>
    </source>
</evidence>
<gene>
    <name evidence="1" type="ORF">HCG48_13225</name>
</gene>
<keyword evidence="2" id="KW-1185">Reference proteome</keyword>
<dbReference type="RefSeq" id="WP_168569576.1">
    <property type="nucleotide sequence ID" value="NZ_CP051167.1"/>
</dbReference>
<dbReference type="Proteomes" id="UP000500857">
    <property type="component" value="Chromosome"/>
</dbReference>
<accession>A0A6H1U076</accession>
<dbReference type="KEGG" id="oxy:HCG48_13225"/>
<protein>
    <submittedName>
        <fullName evidence="1">(2Fe-2S) ferredoxin domain-containing protein</fullName>
    </submittedName>
</protein>